<feature type="transmembrane region" description="Helical" evidence="1">
    <location>
        <begin position="181"/>
        <end position="207"/>
    </location>
</feature>
<dbReference type="GO" id="GO:0005794">
    <property type="term" value="C:Golgi apparatus"/>
    <property type="evidence" value="ECO:0007669"/>
    <property type="project" value="TreeGrafter"/>
</dbReference>
<sequence>MYMPNSMWTWAFVGVTGLQAAIVLAFEAYVFAYFQTHIHQSHNAAPGISTKYQTYEHTIPTFLTLYIFGFVYQVVLVYDALRLKNTIQIIAICVYNLALLVYAAVQMDQIHDAVNGLDITGQIDQRVWIAVKPFLIAIPCVIAVGTLAMSIVARKLYDEFAWTIYKHISADLRMKRRYLTYQIYIALLKFDFFFFLGFTIQFVVIVVNTRDVEFALTIAAIPVTILILIMAGFFTRKESLMGMILIIMLYFGGLAYFLFKLVRMYQHTARAARYVPARKSLTAFAVITIVLIIITIVNAILCALNFNNGLKPYIAKRKVESEDEKPTMLEMPNLAAGPVPSRMTID</sequence>
<feature type="transmembrane region" description="Helical" evidence="1">
    <location>
        <begin position="12"/>
        <end position="34"/>
    </location>
</feature>
<name>A0AA39V6Z6_9LECA</name>
<feature type="transmembrane region" description="Helical" evidence="1">
    <location>
        <begin position="280"/>
        <end position="301"/>
    </location>
</feature>
<evidence type="ECO:0000313" key="2">
    <source>
        <dbReference type="EMBL" id="KAK0509160.1"/>
    </source>
</evidence>
<keyword evidence="3" id="KW-1185">Reference proteome</keyword>
<organism evidence="2 3">
    <name type="scientific">Cladonia borealis</name>
    <dbReference type="NCBI Taxonomy" id="184061"/>
    <lineage>
        <taxon>Eukaryota</taxon>
        <taxon>Fungi</taxon>
        <taxon>Dikarya</taxon>
        <taxon>Ascomycota</taxon>
        <taxon>Pezizomycotina</taxon>
        <taxon>Lecanoromycetes</taxon>
        <taxon>OSLEUM clade</taxon>
        <taxon>Lecanoromycetidae</taxon>
        <taxon>Lecanorales</taxon>
        <taxon>Lecanorineae</taxon>
        <taxon>Cladoniaceae</taxon>
        <taxon>Cladonia</taxon>
    </lineage>
</organism>
<reference evidence="2" key="1">
    <citation type="submission" date="2023-03" db="EMBL/GenBank/DDBJ databases">
        <title>Complete genome of Cladonia borealis.</title>
        <authorList>
            <person name="Park H."/>
        </authorList>
    </citation>
    <scope>NUCLEOTIDE SEQUENCE</scope>
    <source>
        <strain evidence="2">ANT050790</strain>
    </source>
</reference>
<gene>
    <name evidence="2" type="ORF">JMJ35_008531</name>
</gene>
<dbReference type="PANTHER" id="PTHR34391:SF1">
    <property type="entry name" value="UPF0658 GOLGI APPARATUS MEMBRANE PROTEIN C1952.10C-RELATED"/>
    <property type="match status" value="1"/>
</dbReference>
<dbReference type="PANTHER" id="PTHR34391">
    <property type="entry name" value="UPF0658 GOLGI APPARATUS MEMBRANE PROTEIN C1952.10C-RELATED"/>
    <property type="match status" value="1"/>
</dbReference>
<comment type="caution">
    <text evidence="2">The sequence shown here is derived from an EMBL/GenBank/DDBJ whole genome shotgun (WGS) entry which is preliminary data.</text>
</comment>
<feature type="transmembrane region" description="Helical" evidence="1">
    <location>
        <begin position="240"/>
        <end position="259"/>
    </location>
</feature>
<evidence type="ECO:0000256" key="1">
    <source>
        <dbReference type="SAM" id="Phobius"/>
    </source>
</evidence>
<feature type="transmembrane region" description="Helical" evidence="1">
    <location>
        <begin position="87"/>
        <end position="105"/>
    </location>
</feature>
<dbReference type="Proteomes" id="UP001166286">
    <property type="component" value="Unassembled WGS sequence"/>
</dbReference>
<dbReference type="InterPro" id="IPR040410">
    <property type="entry name" value="UPF0658_Golgi"/>
</dbReference>
<dbReference type="EMBL" id="JAFEKC020000019">
    <property type="protein sequence ID" value="KAK0509160.1"/>
    <property type="molecule type" value="Genomic_DNA"/>
</dbReference>
<accession>A0AA39V6Z6</accession>
<protein>
    <submittedName>
        <fullName evidence="2">Uncharacterized protein</fullName>
    </submittedName>
</protein>
<dbReference type="AlphaFoldDB" id="A0AA39V6Z6"/>
<keyword evidence="1" id="KW-1133">Transmembrane helix</keyword>
<proteinExistence type="predicted"/>
<keyword evidence="1" id="KW-0812">Transmembrane</keyword>
<keyword evidence="1" id="KW-0472">Membrane</keyword>
<feature type="transmembrane region" description="Helical" evidence="1">
    <location>
        <begin position="55"/>
        <end position="75"/>
    </location>
</feature>
<evidence type="ECO:0000313" key="3">
    <source>
        <dbReference type="Proteomes" id="UP001166286"/>
    </source>
</evidence>
<feature type="transmembrane region" description="Helical" evidence="1">
    <location>
        <begin position="214"/>
        <end position="234"/>
    </location>
</feature>
<feature type="transmembrane region" description="Helical" evidence="1">
    <location>
        <begin position="134"/>
        <end position="153"/>
    </location>
</feature>